<dbReference type="AlphaFoldDB" id="A0A7G2IVE2"/>
<protein>
    <submittedName>
        <fullName evidence="1">Uncharacterized protein</fullName>
    </submittedName>
</protein>
<reference evidence="1 2" key="1">
    <citation type="submission" date="2013-10" db="EMBL/GenBank/DDBJ databases">
        <title>Antibiotic resistance diversity of beta-lactamase producers in the General Hospital Vienna.</title>
        <authorList>
            <person name="Barisic I."/>
            <person name="Mitteregger D."/>
            <person name="Hirschl A.M."/>
            <person name="Noehammer C."/>
            <person name="Wiesinger-Mayr H."/>
        </authorList>
    </citation>
    <scope>NUCLEOTIDE SEQUENCE [LARGE SCALE GENOMIC DNA]</scope>
    <source>
        <strain evidence="1 2">ISC11</strain>
    </source>
</reference>
<organism evidence="1 2">
    <name type="scientific">Citrobacter freundii</name>
    <dbReference type="NCBI Taxonomy" id="546"/>
    <lineage>
        <taxon>Bacteria</taxon>
        <taxon>Pseudomonadati</taxon>
        <taxon>Pseudomonadota</taxon>
        <taxon>Gammaproteobacteria</taxon>
        <taxon>Enterobacterales</taxon>
        <taxon>Enterobacteriaceae</taxon>
        <taxon>Citrobacter</taxon>
        <taxon>Citrobacter freundii complex</taxon>
    </lineage>
</organism>
<accession>A0A7G2IVE2</accession>
<dbReference type="EMBL" id="CBWP010000082">
    <property type="protein sequence ID" value="CDL41118.1"/>
    <property type="molecule type" value="Genomic_DNA"/>
</dbReference>
<evidence type="ECO:0000313" key="1">
    <source>
        <dbReference type="EMBL" id="CDL41118.1"/>
    </source>
</evidence>
<proteinExistence type="predicted"/>
<evidence type="ECO:0000313" key="2">
    <source>
        <dbReference type="Proteomes" id="UP000019194"/>
    </source>
</evidence>
<sequence>MFIMTQGGGLTGGANRNDRRGAAGDMIINQFFSGSTGRLYLSHPSA</sequence>
<dbReference type="Proteomes" id="UP000019194">
    <property type="component" value="Unassembled WGS sequence"/>
</dbReference>
<name>A0A7G2IVE2_CITFR</name>
<comment type="caution">
    <text evidence="1">The sequence shown here is derived from an EMBL/GenBank/DDBJ whole genome shotgun (WGS) entry which is preliminary data.</text>
</comment>